<proteinExistence type="predicted"/>
<reference evidence="2" key="1">
    <citation type="journal article" date="2019" name="Int. J. Syst. Evol. Microbiol.">
        <title>The Global Catalogue of Microorganisms (GCM) 10K type strain sequencing project: providing services to taxonomists for standard genome sequencing and annotation.</title>
        <authorList>
            <consortium name="The Broad Institute Genomics Platform"/>
            <consortium name="The Broad Institute Genome Sequencing Center for Infectious Disease"/>
            <person name="Wu L."/>
            <person name="Ma J."/>
        </authorList>
    </citation>
    <scope>NUCLEOTIDE SEQUENCE [LARGE SCALE GENOMIC DNA]</scope>
    <source>
        <strain evidence="2">CCUG 50349</strain>
    </source>
</reference>
<accession>A0ABV9P432</accession>
<name>A0ABV9P432_9FLAO</name>
<protein>
    <recommendedName>
        <fullName evidence="3">SMI1/KNR4 family protein</fullName>
    </recommendedName>
</protein>
<evidence type="ECO:0000313" key="2">
    <source>
        <dbReference type="Proteomes" id="UP001595885"/>
    </source>
</evidence>
<keyword evidence="2" id="KW-1185">Reference proteome</keyword>
<sequence length="168" mass="19799">MDGKILLYEFIKEHSIGEFIFSENGFNIYFSHNDFEYLNKLGLIFDAFNGGIILGNLHSNGGINMIIFDFELNKYKYIAEMEGWEYLTFPLKNQEIENRFLKINEKTQNINPDISTEFKIPKECNVIDTQNNKVCFLLMSEYRQCIINRFATKKHINEILQLEKTNNS</sequence>
<dbReference type="RefSeq" id="WP_379741430.1">
    <property type="nucleotide sequence ID" value="NZ_JBHSGW010000025.1"/>
</dbReference>
<evidence type="ECO:0000313" key="1">
    <source>
        <dbReference type="EMBL" id="MFC4740312.1"/>
    </source>
</evidence>
<evidence type="ECO:0008006" key="3">
    <source>
        <dbReference type="Google" id="ProtNLM"/>
    </source>
</evidence>
<dbReference type="EMBL" id="JBHSGW010000025">
    <property type="protein sequence ID" value="MFC4740312.1"/>
    <property type="molecule type" value="Genomic_DNA"/>
</dbReference>
<organism evidence="1 2">
    <name type="scientific">Flavobacterium ponti</name>
    <dbReference type="NCBI Taxonomy" id="665133"/>
    <lineage>
        <taxon>Bacteria</taxon>
        <taxon>Pseudomonadati</taxon>
        <taxon>Bacteroidota</taxon>
        <taxon>Flavobacteriia</taxon>
        <taxon>Flavobacteriales</taxon>
        <taxon>Flavobacteriaceae</taxon>
        <taxon>Flavobacterium</taxon>
    </lineage>
</organism>
<comment type="caution">
    <text evidence="1">The sequence shown here is derived from an EMBL/GenBank/DDBJ whole genome shotgun (WGS) entry which is preliminary data.</text>
</comment>
<gene>
    <name evidence="1" type="ORF">ACFO3U_09940</name>
</gene>
<dbReference type="Proteomes" id="UP001595885">
    <property type="component" value="Unassembled WGS sequence"/>
</dbReference>